<dbReference type="EMBL" id="MU827322">
    <property type="protein sequence ID" value="KAJ7356350.1"/>
    <property type="molecule type" value="Genomic_DNA"/>
</dbReference>
<name>A0A9W9YLK1_9CNID</name>
<evidence type="ECO:0000313" key="2">
    <source>
        <dbReference type="EMBL" id="KAJ7356350.1"/>
    </source>
</evidence>
<sequence>MAGFVTANRWATGVETHKTSEGRILCTGVGCVGCFPEVLSEEANELGVCDIDLSGSILGLRPFLDDENSRENLKLKGKRFSRRRQKRKKPKITGHKQNIDKERVTLERDLTEVDREKSTVATSTPLEMPEISSTVATQTDPSDLGIDSQPMLSKISNDVSKQDLLTVDEENRTDTEERASDNQRQIGANCDIVEVDDNVNKTHRNPLGLFALSSGSRFEKIHDKMYIASSKDIALSSSENNVTCKDDFTEIAKDGVTTTAEQQLMATIGEDAVCFFFALEYYNSQRILPDFRVMEIVEALSKVVDLNDIKCVQRISRRWHIVLKSRKYTRLLRNSGLKLRGRVYQLVDDIDGYFDVVQ</sequence>
<reference evidence="2" key="1">
    <citation type="submission" date="2023-01" db="EMBL/GenBank/DDBJ databases">
        <title>Genome assembly of the deep-sea coral Lophelia pertusa.</title>
        <authorList>
            <person name="Herrera S."/>
            <person name="Cordes E."/>
        </authorList>
    </citation>
    <scope>NUCLEOTIDE SEQUENCE</scope>
    <source>
        <strain evidence="2">USNM1676648</strain>
        <tissue evidence="2">Polyp</tissue>
    </source>
</reference>
<organism evidence="2 3">
    <name type="scientific">Desmophyllum pertusum</name>
    <dbReference type="NCBI Taxonomy" id="174260"/>
    <lineage>
        <taxon>Eukaryota</taxon>
        <taxon>Metazoa</taxon>
        <taxon>Cnidaria</taxon>
        <taxon>Anthozoa</taxon>
        <taxon>Hexacorallia</taxon>
        <taxon>Scleractinia</taxon>
        <taxon>Caryophylliina</taxon>
        <taxon>Caryophylliidae</taxon>
        <taxon>Desmophyllum</taxon>
    </lineage>
</organism>
<comment type="caution">
    <text evidence="2">The sequence shown here is derived from an EMBL/GenBank/DDBJ whole genome shotgun (WGS) entry which is preliminary data.</text>
</comment>
<gene>
    <name evidence="2" type="ORF">OS493_025459</name>
</gene>
<evidence type="ECO:0000256" key="1">
    <source>
        <dbReference type="SAM" id="MobiDB-lite"/>
    </source>
</evidence>
<evidence type="ECO:0008006" key="4">
    <source>
        <dbReference type="Google" id="ProtNLM"/>
    </source>
</evidence>
<protein>
    <recommendedName>
        <fullName evidence="4">F-box domain-containing protein</fullName>
    </recommendedName>
</protein>
<accession>A0A9W9YLK1</accession>
<dbReference type="Proteomes" id="UP001163046">
    <property type="component" value="Unassembled WGS sequence"/>
</dbReference>
<feature type="compositionally biased region" description="Basic residues" evidence="1">
    <location>
        <begin position="79"/>
        <end position="94"/>
    </location>
</feature>
<evidence type="ECO:0000313" key="3">
    <source>
        <dbReference type="Proteomes" id="UP001163046"/>
    </source>
</evidence>
<proteinExistence type="predicted"/>
<dbReference type="AlphaFoldDB" id="A0A9W9YLK1"/>
<keyword evidence="3" id="KW-1185">Reference proteome</keyword>
<dbReference type="OrthoDB" id="5973974at2759"/>
<feature type="region of interest" description="Disordered" evidence="1">
    <location>
        <begin position="79"/>
        <end position="101"/>
    </location>
</feature>